<evidence type="ECO:0000313" key="2">
    <source>
        <dbReference type="Proteomes" id="UP000244005"/>
    </source>
</evidence>
<accession>A0A2R6WIP5</accession>
<dbReference type="Gramene" id="Mp5g08520.1">
    <property type="protein sequence ID" value="Mp5g08520.1.cds"/>
    <property type="gene ID" value="Mp5g08520"/>
</dbReference>
<organism evidence="1 2">
    <name type="scientific">Marchantia polymorpha</name>
    <name type="common">Common liverwort</name>
    <name type="synonym">Marchantia aquatica</name>
    <dbReference type="NCBI Taxonomy" id="3197"/>
    <lineage>
        <taxon>Eukaryota</taxon>
        <taxon>Viridiplantae</taxon>
        <taxon>Streptophyta</taxon>
        <taxon>Embryophyta</taxon>
        <taxon>Marchantiophyta</taxon>
        <taxon>Marchantiopsida</taxon>
        <taxon>Marchantiidae</taxon>
        <taxon>Marchantiales</taxon>
        <taxon>Marchantiaceae</taxon>
        <taxon>Marchantia</taxon>
    </lineage>
</organism>
<gene>
    <name evidence="1" type="ORF">MARPO_0086s0057</name>
</gene>
<proteinExistence type="predicted"/>
<keyword evidence="2" id="KW-1185">Reference proteome</keyword>
<dbReference type="AlphaFoldDB" id="A0A2R6WIP5"/>
<dbReference type="Proteomes" id="UP000244005">
    <property type="component" value="Unassembled WGS sequence"/>
</dbReference>
<sequence>MVDFLLQTNPCTIATEMGFVDASIAGNLYIARSTESHSPLDLWEHTFLKQLLPPTGRSPCCLLFASIGRFTSRTSKHAANTARINEACLFYCSSRSMLLRKECNEPLVGNLLPQIFVGIHVRPEDGLHCCLGPRTFEFMLDKQLEINTSCPRRFSEYFLYSESDCRGFGHFEHRCHYILNSQCTRLEVLKIPSWLGYSALTRATRVHAPATEICKNRLKCNHFRRCPHLESFGLRSVKWRMQPTVYYTLLIYMF</sequence>
<name>A0A2R6WIP5_MARPO</name>
<reference evidence="2" key="1">
    <citation type="journal article" date="2017" name="Cell">
        <title>Insights into land plant evolution garnered from the Marchantia polymorpha genome.</title>
        <authorList>
            <person name="Bowman J.L."/>
            <person name="Kohchi T."/>
            <person name="Yamato K.T."/>
            <person name="Jenkins J."/>
            <person name="Shu S."/>
            <person name="Ishizaki K."/>
            <person name="Yamaoka S."/>
            <person name="Nishihama R."/>
            <person name="Nakamura Y."/>
            <person name="Berger F."/>
            <person name="Adam C."/>
            <person name="Aki S.S."/>
            <person name="Althoff F."/>
            <person name="Araki T."/>
            <person name="Arteaga-Vazquez M.A."/>
            <person name="Balasubrmanian S."/>
            <person name="Barry K."/>
            <person name="Bauer D."/>
            <person name="Boehm C.R."/>
            <person name="Briginshaw L."/>
            <person name="Caballero-Perez J."/>
            <person name="Catarino B."/>
            <person name="Chen F."/>
            <person name="Chiyoda S."/>
            <person name="Chovatia M."/>
            <person name="Davies K.M."/>
            <person name="Delmans M."/>
            <person name="Demura T."/>
            <person name="Dierschke T."/>
            <person name="Dolan L."/>
            <person name="Dorantes-Acosta A.E."/>
            <person name="Eklund D.M."/>
            <person name="Florent S.N."/>
            <person name="Flores-Sandoval E."/>
            <person name="Fujiyama A."/>
            <person name="Fukuzawa H."/>
            <person name="Galik B."/>
            <person name="Grimanelli D."/>
            <person name="Grimwood J."/>
            <person name="Grossniklaus U."/>
            <person name="Hamada T."/>
            <person name="Haseloff J."/>
            <person name="Hetherington A.J."/>
            <person name="Higo A."/>
            <person name="Hirakawa Y."/>
            <person name="Hundley H.N."/>
            <person name="Ikeda Y."/>
            <person name="Inoue K."/>
            <person name="Inoue S.I."/>
            <person name="Ishida S."/>
            <person name="Jia Q."/>
            <person name="Kakita M."/>
            <person name="Kanazawa T."/>
            <person name="Kawai Y."/>
            <person name="Kawashima T."/>
            <person name="Kennedy M."/>
            <person name="Kinose K."/>
            <person name="Kinoshita T."/>
            <person name="Kohara Y."/>
            <person name="Koide E."/>
            <person name="Komatsu K."/>
            <person name="Kopischke S."/>
            <person name="Kubo M."/>
            <person name="Kyozuka J."/>
            <person name="Lagercrantz U."/>
            <person name="Lin S.S."/>
            <person name="Lindquist E."/>
            <person name="Lipzen A.M."/>
            <person name="Lu C.W."/>
            <person name="De Luna E."/>
            <person name="Martienssen R.A."/>
            <person name="Minamino N."/>
            <person name="Mizutani M."/>
            <person name="Mizutani M."/>
            <person name="Mochizuki N."/>
            <person name="Monte I."/>
            <person name="Mosher R."/>
            <person name="Nagasaki H."/>
            <person name="Nakagami H."/>
            <person name="Naramoto S."/>
            <person name="Nishitani K."/>
            <person name="Ohtani M."/>
            <person name="Okamoto T."/>
            <person name="Okumura M."/>
            <person name="Phillips J."/>
            <person name="Pollak B."/>
            <person name="Reinders A."/>
            <person name="Rovekamp M."/>
            <person name="Sano R."/>
            <person name="Sawa S."/>
            <person name="Schmid M.W."/>
            <person name="Shirakawa M."/>
            <person name="Solano R."/>
            <person name="Spunde A."/>
            <person name="Suetsugu N."/>
            <person name="Sugano S."/>
            <person name="Sugiyama A."/>
            <person name="Sun R."/>
            <person name="Suzuki Y."/>
            <person name="Takenaka M."/>
            <person name="Takezawa D."/>
            <person name="Tomogane H."/>
            <person name="Tsuzuki M."/>
            <person name="Ueda T."/>
            <person name="Umeda M."/>
            <person name="Ward J.M."/>
            <person name="Watanabe Y."/>
            <person name="Yazaki K."/>
            <person name="Yokoyama R."/>
            <person name="Yoshitake Y."/>
            <person name="Yotsui I."/>
            <person name="Zachgo S."/>
            <person name="Schmutz J."/>
        </authorList>
    </citation>
    <scope>NUCLEOTIDE SEQUENCE [LARGE SCALE GENOMIC DNA]</scope>
    <source>
        <strain evidence="2">Tak-1</strain>
    </source>
</reference>
<evidence type="ECO:0000313" key="1">
    <source>
        <dbReference type="EMBL" id="PTQ33738.1"/>
    </source>
</evidence>
<protein>
    <submittedName>
        <fullName evidence="1">Uncharacterized protein</fullName>
    </submittedName>
</protein>
<dbReference type="EMBL" id="KZ772758">
    <property type="protein sequence ID" value="PTQ33738.1"/>
    <property type="molecule type" value="Genomic_DNA"/>
</dbReference>